<dbReference type="HOGENOM" id="CLU_065947_3_0_14"/>
<dbReference type="GO" id="GO:0016787">
    <property type="term" value="F:hydrolase activity"/>
    <property type="evidence" value="ECO:0007669"/>
    <property type="project" value="UniProtKB-KW"/>
</dbReference>
<dbReference type="EMBL" id="CP001047">
    <property type="protein sequence ID" value="ACF07096.1"/>
    <property type="molecule type" value="Genomic_DNA"/>
</dbReference>
<evidence type="ECO:0000313" key="2">
    <source>
        <dbReference type="EMBL" id="ACF07096.1"/>
    </source>
</evidence>
<dbReference type="PANTHER" id="PTHR30399:SF1">
    <property type="entry name" value="UTP PYROPHOSPHATASE"/>
    <property type="match status" value="1"/>
</dbReference>
<dbReference type="Pfam" id="PF01863">
    <property type="entry name" value="YgjP-like"/>
    <property type="match status" value="1"/>
</dbReference>
<evidence type="ECO:0000313" key="3">
    <source>
        <dbReference type="Proteomes" id="UP000008812"/>
    </source>
</evidence>
<gene>
    <name evidence="2" type="ordered locus">MARTH_orf172</name>
</gene>
<dbReference type="eggNOG" id="COG1451">
    <property type="taxonomic scope" value="Bacteria"/>
</dbReference>
<keyword evidence="2" id="KW-0378">Hydrolase</keyword>
<organism evidence="2 3">
    <name type="scientific">Metamycoplasma arthritidis (strain 158L3-1)</name>
    <name type="common">Mycoplasma arthritidis</name>
    <dbReference type="NCBI Taxonomy" id="243272"/>
    <lineage>
        <taxon>Bacteria</taxon>
        <taxon>Bacillati</taxon>
        <taxon>Mycoplasmatota</taxon>
        <taxon>Mycoplasmoidales</taxon>
        <taxon>Metamycoplasmataceae</taxon>
        <taxon>Metamycoplasma</taxon>
    </lineage>
</organism>
<protein>
    <submittedName>
        <fullName evidence="2">Hypothetical metal-dependent hydrolase</fullName>
    </submittedName>
</protein>
<dbReference type="PANTHER" id="PTHR30399">
    <property type="entry name" value="UNCHARACTERIZED PROTEIN YGJP"/>
    <property type="match status" value="1"/>
</dbReference>
<dbReference type="KEGG" id="mat:MARTH_orf172"/>
<feature type="domain" description="YgjP-like metallopeptidase" evidence="1">
    <location>
        <begin position="45"/>
        <end position="222"/>
    </location>
</feature>
<dbReference type="AlphaFoldDB" id="B3PM44"/>
<proteinExistence type="predicted"/>
<dbReference type="Gene3D" id="3.30.2010.10">
    <property type="entry name" value="Metalloproteases ('zincins'), catalytic domain"/>
    <property type="match status" value="1"/>
</dbReference>
<accession>B3PM44</accession>
<dbReference type="InterPro" id="IPR053136">
    <property type="entry name" value="UTP_pyrophosphatase-like"/>
</dbReference>
<name>B3PM44_META1</name>
<dbReference type="STRING" id="243272.MARTH_orf172"/>
<reference evidence="2 3" key="1">
    <citation type="journal article" date="2008" name="Infect. Immun.">
        <title>Genome of Mycoplasma arthritidis.</title>
        <authorList>
            <person name="Dybvig K."/>
            <person name="Zuhua C."/>
            <person name="Lao P."/>
            <person name="Jordan D.S."/>
            <person name="French C.T."/>
            <person name="Tu A.H."/>
            <person name="Loraine A.E."/>
        </authorList>
    </citation>
    <scope>NUCLEOTIDE SEQUENCE [LARGE SCALE GENOMIC DNA]</scope>
    <source>
        <strain evidence="2 3">158L3-1</strain>
    </source>
</reference>
<dbReference type="Proteomes" id="UP000008812">
    <property type="component" value="Chromosome"/>
</dbReference>
<keyword evidence="3" id="KW-1185">Reference proteome</keyword>
<evidence type="ECO:0000259" key="1">
    <source>
        <dbReference type="Pfam" id="PF01863"/>
    </source>
</evidence>
<dbReference type="InterPro" id="IPR002725">
    <property type="entry name" value="YgjP-like_metallopeptidase"/>
</dbReference>
<sequence>MIHKVFLNGDEYQIAVIFTNNKNAYLERKNETIILKTPVHLFKTPLLENFILKSLPSLLKKQDRPSYEIDLENRSFNFFGELCHFEYDGKQIIFNHQNFEIKLKCSNTDLIESTLWKYLSKRLYSVLVDLCTWFKFKGIVEKFSPLKIQIRQKKSAWATNYVEKKLIIFSKYLVCFSIEIISYVLAHELSHFFEANHSKKFWNIVRSLDPDYKKKKQQLNDHIFKFKE</sequence>
<dbReference type="CDD" id="cd07344">
    <property type="entry name" value="M48_yhfN_like"/>
    <property type="match status" value="1"/>
</dbReference>